<dbReference type="GO" id="GO:0016787">
    <property type="term" value="F:hydrolase activity"/>
    <property type="evidence" value="ECO:0007669"/>
    <property type="project" value="UniProtKB-KW"/>
</dbReference>
<dbReference type="InterPro" id="IPR042089">
    <property type="entry name" value="Peptidase_M13_dom_2"/>
</dbReference>
<protein>
    <submittedName>
        <fullName evidence="11">M13-type metalloendopeptidase</fullName>
        <ecNumber evidence="11">3.4.24.-</ecNumber>
    </submittedName>
</protein>
<proteinExistence type="inferred from homology"/>
<comment type="similarity">
    <text evidence="2">Belongs to the peptidase M13 family.</text>
</comment>
<keyword evidence="7" id="KW-0482">Metalloprotease</keyword>
<dbReference type="EC" id="3.4.24.-" evidence="11"/>
<name>A0ABU8SBW8_9SPHN</name>
<evidence type="ECO:0000259" key="9">
    <source>
        <dbReference type="Pfam" id="PF01431"/>
    </source>
</evidence>
<evidence type="ECO:0000256" key="6">
    <source>
        <dbReference type="ARBA" id="ARBA00022833"/>
    </source>
</evidence>
<evidence type="ECO:0000259" key="10">
    <source>
        <dbReference type="Pfam" id="PF05649"/>
    </source>
</evidence>
<feature type="domain" description="Peptidase M13 C-terminal" evidence="9">
    <location>
        <begin position="537"/>
        <end position="744"/>
    </location>
</feature>
<dbReference type="PANTHER" id="PTHR11733:SF167">
    <property type="entry name" value="FI17812P1-RELATED"/>
    <property type="match status" value="1"/>
</dbReference>
<gene>
    <name evidence="11" type="ORF">WG900_12565</name>
</gene>
<dbReference type="SUPFAM" id="SSF55486">
    <property type="entry name" value="Metalloproteases ('zincins'), catalytic domain"/>
    <property type="match status" value="1"/>
</dbReference>
<keyword evidence="8" id="KW-0732">Signal</keyword>
<keyword evidence="6" id="KW-0862">Zinc</keyword>
<dbReference type="CDD" id="cd08662">
    <property type="entry name" value="M13"/>
    <property type="match status" value="1"/>
</dbReference>
<feature type="domain" description="Peptidase M13 N-terminal" evidence="10">
    <location>
        <begin position="89"/>
        <end position="485"/>
    </location>
</feature>
<comment type="cofactor">
    <cofactor evidence="1">
        <name>Zn(2+)</name>
        <dbReference type="ChEBI" id="CHEBI:29105"/>
    </cofactor>
</comment>
<evidence type="ECO:0000256" key="5">
    <source>
        <dbReference type="ARBA" id="ARBA00022801"/>
    </source>
</evidence>
<evidence type="ECO:0000313" key="11">
    <source>
        <dbReference type="EMBL" id="MEJ6010748.1"/>
    </source>
</evidence>
<dbReference type="EMBL" id="JBBHJY010000006">
    <property type="protein sequence ID" value="MEJ6010748.1"/>
    <property type="molecule type" value="Genomic_DNA"/>
</dbReference>
<dbReference type="InterPro" id="IPR000718">
    <property type="entry name" value="Peptidase_M13"/>
</dbReference>
<evidence type="ECO:0000256" key="4">
    <source>
        <dbReference type="ARBA" id="ARBA00022723"/>
    </source>
</evidence>
<dbReference type="PRINTS" id="PR00786">
    <property type="entry name" value="NEPRILYSIN"/>
</dbReference>
<keyword evidence="3" id="KW-0645">Protease</keyword>
<sequence>MIRNTAFAASLFALAFANAAQAKAPDPHAGHHMPAKAAPAAKPAAKAVAKPAAKKAAKKAVIATTVPDRTDGWGLAGIQTWYNDTSVRPGDDFNRYVNGKWLDTAEIPADRTSTGGFIVLRDLSETRMKAIMDELVASNPAPGTDAERVVSAYKAFMDTDAIEARGIAPLKPYLDRIKAANTVSALTDLFIEPGVPSPLGMGVGVDAKKSDSHVFSIRQSGLGLPDRDMYLQENPRFKQFQDAYKQYLTFLYTELGYADPAKTAADVYGLEKRIAEVTWDRTVGRNRDLTYNKLSLQELDALAPGVGLAAMVTKMTGGKATEVVVGQLPPTAEELAVAKLTPTQAANVSNGGVPAIARMIASEPVELWQAWLAKGVTGGAASLLPKRFDEASFNFYGKLLSGQPEQRPRWKRGIGAVEGMAGELVGKIYAERYFPAANKAAMEKLVANLRAAMALNLADLKWMGPETRVQAKAKLDAFDPKIGYPVKFKTYEGLTFSPTDPIANVLAASRWGQDDNISRLGKPVDRTEWGMLPQTVNAYYNSTKNEIVFPAAILQPPFFNLKADDAVNYGAIGAVIGHEMGHGFDDQGSKSDGAGNLRDWWTPADKANFVKLTDALVGQYNDHCPIDTTNPGGKACINGRLTLGENIGDLGGVSLAYRAYKLSLGGKKAPVIGGLTGDQRFFMAYAQVFKVKMREATLRQQLLTDPHSPGQFRVNGIVRNIDEWYKAFGVKPTDKLYLPPEKRLRIW</sequence>
<keyword evidence="5 11" id="KW-0378">Hydrolase</keyword>
<dbReference type="Gene3D" id="3.40.390.10">
    <property type="entry name" value="Collagenase (Catalytic Domain)"/>
    <property type="match status" value="1"/>
</dbReference>
<dbReference type="Gene3D" id="1.10.1380.10">
    <property type="entry name" value="Neutral endopeptidase , domain2"/>
    <property type="match status" value="1"/>
</dbReference>
<dbReference type="Pfam" id="PF01431">
    <property type="entry name" value="Peptidase_M13"/>
    <property type="match status" value="1"/>
</dbReference>
<dbReference type="InterPro" id="IPR024079">
    <property type="entry name" value="MetalloPept_cat_dom_sf"/>
</dbReference>
<dbReference type="InterPro" id="IPR018497">
    <property type="entry name" value="Peptidase_M13_C"/>
</dbReference>
<evidence type="ECO:0000256" key="3">
    <source>
        <dbReference type="ARBA" id="ARBA00022670"/>
    </source>
</evidence>
<dbReference type="PROSITE" id="PS51885">
    <property type="entry name" value="NEPRILYSIN"/>
    <property type="match status" value="1"/>
</dbReference>
<dbReference type="Pfam" id="PF05649">
    <property type="entry name" value="Peptidase_M13_N"/>
    <property type="match status" value="1"/>
</dbReference>
<dbReference type="PANTHER" id="PTHR11733">
    <property type="entry name" value="ZINC METALLOPROTEASE FAMILY M13 NEPRILYSIN-RELATED"/>
    <property type="match status" value="1"/>
</dbReference>
<accession>A0ABU8SBW8</accession>
<evidence type="ECO:0000256" key="1">
    <source>
        <dbReference type="ARBA" id="ARBA00001947"/>
    </source>
</evidence>
<reference evidence="11 12" key="1">
    <citation type="submission" date="2024-03" db="EMBL/GenBank/DDBJ databases">
        <authorList>
            <person name="Jo J.-H."/>
        </authorList>
    </citation>
    <scope>NUCLEOTIDE SEQUENCE [LARGE SCALE GENOMIC DNA]</scope>
    <source>
        <strain evidence="11 12">AS3R-12</strain>
    </source>
</reference>
<evidence type="ECO:0000256" key="8">
    <source>
        <dbReference type="SAM" id="SignalP"/>
    </source>
</evidence>
<keyword evidence="12" id="KW-1185">Reference proteome</keyword>
<dbReference type="RefSeq" id="WP_339967541.1">
    <property type="nucleotide sequence ID" value="NZ_JBBHJY010000006.1"/>
</dbReference>
<feature type="chain" id="PRO_5045255339" evidence="8">
    <location>
        <begin position="23"/>
        <end position="747"/>
    </location>
</feature>
<dbReference type="InterPro" id="IPR008753">
    <property type="entry name" value="Peptidase_M13_N"/>
</dbReference>
<evidence type="ECO:0000313" key="12">
    <source>
        <dbReference type="Proteomes" id="UP001379235"/>
    </source>
</evidence>
<keyword evidence="4" id="KW-0479">Metal-binding</keyword>
<comment type="caution">
    <text evidence="11">The sequence shown here is derived from an EMBL/GenBank/DDBJ whole genome shotgun (WGS) entry which is preliminary data.</text>
</comment>
<evidence type="ECO:0000256" key="7">
    <source>
        <dbReference type="ARBA" id="ARBA00023049"/>
    </source>
</evidence>
<feature type="signal peptide" evidence="8">
    <location>
        <begin position="1"/>
        <end position="22"/>
    </location>
</feature>
<organism evidence="11 12">
    <name type="scientific">Novosphingobium aquae</name>
    <dbReference type="NCBI Taxonomy" id="3133435"/>
    <lineage>
        <taxon>Bacteria</taxon>
        <taxon>Pseudomonadati</taxon>
        <taxon>Pseudomonadota</taxon>
        <taxon>Alphaproteobacteria</taxon>
        <taxon>Sphingomonadales</taxon>
        <taxon>Sphingomonadaceae</taxon>
        <taxon>Novosphingobium</taxon>
    </lineage>
</organism>
<dbReference type="Proteomes" id="UP001379235">
    <property type="component" value="Unassembled WGS sequence"/>
</dbReference>
<evidence type="ECO:0000256" key="2">
    <source>
        <dbReference type="ARBA" id="ARBA00007357"/>
    </source>
</evidence>